<evidence type="ECO:0000256" key="1">
    <source>
        <dbReference type="ARBA" id="ARBA00006464"/>
    </source>
</evidence>
<dbReference type="InterPro" id="IPR003362">
    <property type="entry name" value="Bact_transf"/>
</dbReference>
<name>A0A1Y5SK16_9RHOB</name>
<gene>
    <name evidence="5" type="primary">pglC</name>
    <name evidence="5" type="ORF">PAM7971_01814</name>
</gene>
<dbReference type="Pfam" id="PF02397">
    <property type="entry name" value="Bac_transf"/>
    <property type="match status" value="1"/>
</dbReference>
<dbReference type="Proteomes" id="UP000193307">
    <property type="component" value="Unassembled WGS sequence"/>
</dbReference>
<evidence type="ECO:0000313" key="6">
    <source>
        <dbReference type="Proteomes" id="UP000193307"/>
    </source>
</evidence>
<keyword evidence="6" id="KW-1185">Reference proteome</keyword>
<keyword evidence="3" id="KW-1133">Transmembrane helix</keyword>
<keyword evidence="3" id="KW-0472">Membrane</keyword>
<dbReference type="AlphaFoldDB" id="A0A1Y5SK16"/>
<evidence type="ECO:0000259" key="4">
    <source>
        <dbReference type="Pfam" id="PF02397"/>
    </source>
</evidence>
<keyword evidence="5" id="KW-0808">Transferase</keyword>
<dbReference type="RefSeq" id="WP_244896847.1">
    <property type="nucleotide sequence ID" value="NZ_FWFW01000004.1"/>
</dbReference>
<dbReference type="GO" id="GO:0102334">
    <property type="term" value="F:N,N'-diacetylbacilliosaminyl-1-phosphate transferase activity"/>
    <property type="evidence" value="ECO:0007669"/>
    <property type="project" value="UniProtKB-EC"/>
</dbReference>
<reference evidence="5 6" key="1">
    <citation type="submission" date="2017-03" db="EMBL/GenBank/DDBJ databases">
        <authorList>
            <person name="Afonso C.L."/>
            <person name="Miller P.J."/>
            <person name="Scott M.A."/>
            <person name="Spackman E."/>
            <person name="Goraichik I."/>
            <person name="Dimitrov K.M."/>
            <person name="Suarez D.L."/>
            <person name="Swayne D.E."/>
        </authorList>
    </citation>
    <scope>NUCLEOTIDE SEQUENCE [LARGE SCALE GENOMIC DNA]</scope>
    <source>
        <strain evidence="5 6">CECT 7971</strain>
    </source>
</reference>
<proteinExistence type="inferred from homology"/>
<dbReference type="GO" id="GO:0000271">
    <property type="term" value="P:polysaccharide biosynthetic process"/>
    <property type="evidence" value="ECO:0007669"/>
    <property type="project" value="UniProtKB-KW"/>
</dbReference>
<organism evidence="5 6">
    <name type="scientific">Pacificibacter marinus</name>
    <dbReference type="NCBI Taxonomy" id="658057"/>
    <lineage>
        <taxon>Bacteria</taxon>
        <taxon>Pseudomonadati</taxon>
        <taxon>Pseudomonadota</taxon>
        <taxon>Alphaproteobacteria</taxon>
        <taxon>Rhodobacterales</taxon>
        <taxon>Roseobacteraceae</taxon>
        <taxon>Pacificibacter</taxon>
    </lineage>
</organism>
<feature type="domain" description="Bacterial sugar transferase" evidence="4">
    <location>
        <begin position="33"/>
        <end position="225"/>
    </location>
</feature>
<dbReference type="EC" id="2.7.8.36" evidence="5"/>
<accession>A0A1Y5SK16</accession>
<evidence type="ECO:0000256" key="3">
    <source>
        <dbReference type="SAM" id="Phobius"/>
    </source>
</evidence>
<dbReference type="PANTHER" id="PTHR30576:SF0">
    <property type="entry name" value="UNDECAPRENYL-PHOSPHATE N-ACETYLGALACTOSAMINYL 1-PHOSPHATE TRANSFERASE-RELATED"/>
    <property type="match status" value="1"/>
</dbReference>
<comment type="similarity">
    <text evidence="1">Belongs to the bacterial sugar transferase family.</text>
</comment>
<evidence type="ECO:0000256" key="2">
    <source>
        <dbReference type="ARBA" id="ARBA00023169"/>
    </source>
</evidence>
<sequence length="229" mass="26134">MTHISSNFIRGGQSNSVALDEPRKANIYRSFGKRTFDLLLCIILAPIALPVIAVLALWVRKDGGGAFFTQDRVGRGGHHFKCLKLRTMRVDAEAHLVEMCRVDPEIRKEWELYQKLDNDPRITRVGNILRKTSLDELPQFLNVLFGDMSFFGPRPFLPSQGALYMGAGGKAYFDMRPGISGSWQVSARNESTFVERVEYDEDYFRDLSLLTDLKLLWQTFVVVIKRKGK</sequence>
<evidence type="ECO:0000313" key="5">
    <source>
        <dbReference type="EMBL" id="SLN39651.1"/>
    </source>
</evidence>
<dbReference type="EMBL" id="FWFW01000004">
    <property type="protein sequence ID" value="SLN39651.1"/>
    <property type="molecule type" value="Genomic_DNA"/>
</dbReference>
<feature type="transmembrane region" description="Helical" evidence="3">
    <location>
        <begin position="38"/>
        <end position="59"/>
    </location>
</feature>
<keyword evidence="2" id="KW-0270">Exopolysaccharide synthesis</keyword>
<protein>
    <submittedName>
        <fullName evidence="5">Undecaprenyl phosphate N,N'-diacetylbacillosamine 1-phosphate transferase</fullName>
        <ecNumber evidence="5">2.7.8.36</ecNumber>
    </submittedName>
</protein>
<dbReference type="PANTHER" id="PTHR30576">
    <property type="entry name" value="COLANIC BIOSYNTHESIS UDP-GLUCOSE LIPID CARRIER TRANSFERASE"/>
    <property type="match status" value="1"/>
</dbReference>
<keyword evidence="3" id="KW-0812">Transmembrane</keyword>